<feature type="transmembrane region" description="Helical" evidence="6">
    <location>
        <begin position="785"/>
        <end position="803"/>
    </location>
</feature>
<keyword evidence="7" id="KW-0732">Signal</keyword>
<dbReference type="EMBL" id="WHWB01032153">
    <property type="protein sequence ID" value="KAJ7426730.1"/>
    <property type="molecule type" value="Genomic_DNA"/>
</dbReference>
<proteinExistence type="predicted"/>
<name>A0ABQ9DWI6_9PASS</name>
<organism evidence="9 10">
    <name type="scientific">Willisornis vidua</name>
    <name type="common">Xingu scale-backed antbird</name>
    <dbReference type="NCBI Taxonomy" id="1566151"/>
    <lineage>
        <taxon>Eukaryota</taxon>
        <taxon>Metazoa</taxon>
        <taxon>Chordata</taxon>
        <taxon>Craniata</taxon>
        <taxon>Vertebrata</taxon>
        <taxon>Euteleostomi</taxon>
        <taxon>Archelosauria</taxon>
        <taxon>Archosauria</taxon>
        <taxon>Dinosauria</taxon>
        <taxon>Saurischia</taxon>
        <taxon>Theropoda</taxon>
        <taxon>Coelurosauria</taxon>
        <taxon>Aves</taxon>
        <taxon>Neognathae</taxon>
        <taxon>Neoaves</taxon>
        <taxon>Telluraves</taxon>
        <taxon>Australaves</taxon>
        <taxon>Passeriformes</taxon>
        <taxon>Thamnophilidae</taxon>
        <taxon>Willisornis</taxon>
    </lineage>
</organism>
<gene>
    <name evidence="9" type="primary">Oca2</name>
    <name evidence="9" type="ORF">WISP_13191</name>
</gene>
<feature type="domain" description="Citrate transporter-like" evidence="8">
    <location>
        <begin position="464"/>
        <end position="535"/>
    </location>
</feature>
<evidence type="ECO:0000256" key="1">
    <source>
        <dbReference type="ARBA" id="ARBA00004141"/>
    </source>
</evidence>
<dbReference type="Proteomes" id="UP001145742">
    <property type="component" value="Unassembled WGS sequence"/>
</dbReference>
<feature type="transmembrane region" description="Helical" evidence="6">
    <location>
        <begin position="586"/>
        <end position="604"/>
    </location>
</feature>
<feature type="signal peptide" evidence="7">
    <location>
        <begin position="1"/>
        <end position="21"/>
    </location>
</feature>
<keyword evidence="5 6" id="KW-0472">Membrane</keyword>
<evidence type="ECO:0000256" key="5">
    <source>
        <dbReference type="ARBA" id="ARBA00023136"/>
    </source>
</evidence>
<feature type="transmembrane region" description="Helical" evidence="6">
    <location>
        <begin position="504"/>
        <end position="523"/>
    </location>
</feature>
<evidence type="ECO:0000313" key="10">
    <source>
        <dbReference type="Proteomes" id="UP001145742"/>
    </source>
</evidence>
<dbReference type="PANTHER" id="PTHR43568">
    <property type="entry name" value="P PROTEIN"/>
    <property type="match status" value="1"/>
</dbReference>
<dbReference type="InterPro" id="IPR051475">
    <property type="entry name" value="Diverse_Ion_Transporter"/>
</dbReference>
<dbReference type="PANTHER" id="PTHR43568:SF1">
    <property type="entry name" value="P PROTEIN"/>
    <property type="match status" value="1"/>
</dbReference>
<feature type="transmembrane region" description="Helical" evidence="6">
    <location>
        <begin position="451"/>
        <end position="469"/>
    </location>
</feature>
<evidence type="ECO:0000256" key="7">
    <source>
        <dbReference type="SAM" id="SignalP"/>
    </source>
</evidence>
<keyword evidence="10" id="KW-1185">Reference proteome</keyword>
<evidence type="ECO:0000256" key="4">
    <source>
        <dbReference type="ARBA" id="ARBA00022989"/>
    </source>
</evidence>
<feature type="transmembrane region" description="Helical" evidence="6">
    <location>
        <begin position="669"/>
        <end position="695"/>
    </location>
</feature>
<feature type="transmembrane region" description="Helical" evidence="6">
    <location>
        <begin position="476"/>
        <end position="492"/>
    </location>
</feature>
<evidence type="ECO:0000256" key="3">
    <source>
        <dbReference type="ARBA" id="ARBA00022692"/>
    </source>
</evidence>
<evidence type="ECO:0000256" key="2">
    <source>
        <dbReference type="ARBA" id="ARBA00022448"/>
    </source>
</evidence>
<feature type="domain" description="Citrate transporter-like" evidence="8">
    <location>
        <begin position="578"/>
        <end position="939"/>
    </location>
</feature>
<dbReference type="InterPro" id="IPR036259">
    <property type="entry name" value="MFS_trans_sf"/>
</dbReference>
<feature type="transmembrane region" description="Helical" evidence="6">
    <location>
        <begin position="843"/>
        <end position="865"/>
    </location>
</feature>
<keyword evidence="4 6" id="KW-1133">Transmembrane helix</keyword>
<feature type="chain" id="PRO_5045829115" evidence="7">
    <location>
        <begin position="22"/>
        <end position="957"/>
    </location>
</feature>
<dbReference type="CDD" id="cd01116">
    <property type="entry name" value="P_permease"/>
    <property type="match status" value="1"/>
</dbReference>
<keyword evidence="3 6" id="KW-0812">Transmembrane</keyword>
<keyword evidence="2" id="KW-0813">Transport</keyword>
<feature type="transmembrane region" description="Helical" evidence="6">
    <location>
        <begin position="885"/>
        <end position="903"/>
    </location>
</feature>
<sequence>MEKPWTGSMTVCLALLHPCLCSLHQLFDRLCGPPLDSSSLSSLSTDWTQYSSYCAMMGRVKFVSLLENAHQGQMYFDNKDDSTISRKQEMELNQTSSHQTSLSAKVATKRVTSSCSELRLLKEYHGMVASLGEPQNLCEKSAIGEDDCIALGKDFTPVPMQGRYHFNFSKLFSSRSKNTVFTEKTPLLKVFSEENGLQCMALHNPDFTTDEDSWDNSSAEFEQRFQLESEMTSFSRSASSEKYEILDNLHVKFNLSKMRVYIESPVLRKSVMTPSLYAISNAFCTAMTPPCDGDSPLPLCERPEKANRALSGASSSSREMAPGFSPNSCCSLPLAFLRAMNLTDFRDSALLKLDIGGPFGARVVDEQTEEYIIVQISQNEDTGSRRRRQQQVVYNWSLPLSSRRNQQIITTRTFQIPNRGTIFINIQAFLRESGSVPLSMKHQYLHANIEAQVTVASIILVGVYVLIIFEIVHRTLAAMLGSLAALAALAIVGERPSMVKVVEWIDYETLALLFGMMILVAIFSETGFFDYCAVKDLALGLVELHEVCMGPSKASWYCHGTPPSRSLKRPVCSSEVQAYRFSRGKVWAMITLLCLIAAILSAFLDNVTTMLLFTPVTIRLCEVLNLDPRHVLIAEVIFTNIGGAATAVGDPPNVIIVSKQELRKKGLDFAAFTGHMFVGICLVVLVSFPFLRLLYWNKKLYNKEPSEIVELKHEIYVWRLTAQRINPASREETAVKCLLMQKVLTLEMLLRKKLRTFHRQISQEDKNWETNIQELQKKHRITDKILLIKCLTVLGCVILMFFLNSFVPGIYLDLGWIAMLGAIWLLVLADIHDFEMILNRVEWATLLFFAALFVLMEALAHLHLIDYIGEQTALLIKVVPEDQRLAVAIILVLWVSALASSVIDNIPFTATMIPVLLNLSKDPDVNLPMKPLIFSLAMGACLGGAEGLMGTVCEYLG</sequence>
<dbReference type="SUPFAM" id="SSF103473">
    <property type="entry name" value="MFS general substrate transporter"/>
    <property type="match status" value="1"/>
</dbReference>
<evidence type="ECO:0000259" key="8">
    <source>
        <dbReference type="Pfam" id="PF03600"/>
    </source>
</evidence>
<evidence type="ECO:0000313" key="9">
    <source>
        <dbReference type="EMBL" id="KAJ7426730.1"/>
    </source>
</evidence>
<dbReference type="InterPro" id="IPR004680">
    <property type="entry name" value="Cit_transptr-like_dom"/>
</dbReference>
<feature type="transmembrane region" description="Helical" evidence="6">
    <location>
        <begin position="809"/>
        <end position="831"/>
    </location>
</feature>
<dbReference type="Pfam" id="PF03600">
    <property type="entry name" value="CitMHS"/>
    <property type="match status" value="2"/>
</dbReference>
<evidence type="ECO:0000256" key="6">
    <source>
        <dbReference type="SAM" id="Phobius"/>
    </source>
</evidence>
<comment type="subcellular location">
    <subcellularLocation>
        <location evidence="1">Membrane</location>
        <topology evidence="1">Multi-pass membrane protein</topology>
    </subcellularLocation>
</comment>
<protein>
    <submittedName>
        <fullName evidence="9">P protein</fullName>
    </submittedName>
</protein>
<reference evidence="9" key="1">
    <citation type="submission" date="2019-10" db="EMBL/GenBank/DDBJ databases">
        <authorList>
            <person name="Soares A.E.R."/>
            <person name="Aleixo A."/>
            <person name="Schneider P."/>
            <person name="Miyaki C.Y."/>
            <person name="Schneider M.P."/>
            <person name="Mello C."/>
            <person name="Vasconcelos A.T.R."/>
        </authorList>
    </citation>
    <scope>NUCLEOTIDE SEQUENCE</scope>
    <source>
        <tissue evidence="9">Muscle</tissue>
    </source>
</reference>
<comment type="caution">
    <text evidence="9">The sequence shown here is derived from an EMBL/GenBank/DDBJ whole genome shotgun (WGS) entry which is preliminary data.</text>
</comment>
<accession>A0ABQ9DWI6</accession>